<evidence type="ECO:0000259" key="3">
    <source>
        <dbReference type="Pfam" id="PF24793"/>
    </source>
</evidence>
<evidence type="ECO:0000313" key="4">
    <source>
        <dbReference type="EMBL" id="MBD6618267.1"/>
    </source>
</evidence>
<keyword evidence="1" id="KW-0858">Xylan degradation</keyword>
<keyword evidence="2" id="KW-0119">Carbohydrate metabolism</keyword>
<dbReference type="Gene3D" id="2.115.10.20">
    <property type="entry name" value="Glycosyl hydrolase domain, family 43"/>
    <property type="match status" value="2"/>
</dbReference>
<accession>A0AA40VSL0</accession>
<evidence type="ECO:0000256" key="1">
    <source>
        <dbReference type="ARBA" id="ARBA00022651"/>
    </source>
</evidence>
<dbReference type="Pfam" id="PF24793">
    <property type="entry name" value="GINT1_N"/>
    <property type="match status" value="1"/>
</dbReference>
<dbReference type="PANTHER" id="PTHR43772">
    <property type="entry name" value="ENDO-1,4-BETA-XYLANASE"/>
    <property type="match status" value="1"/>
</dbReference>
<organism evidence="4 5">
    <name type="scientific">Komarekiella delphini-convector SJRDD-AB1</name>
    <dbReference type="NCBI Taxonomy" id="2593771"/>
    <lineage>
        <taxon>Bacteria</taxon>
        <taxon>Bacillati</taxon>
        <taxon>Cyanobacteriota</taxon>
        <taxon>Cyanophyceae</taxon>
        <taxon>Nostocales</taxon>
        <taxon>Nostocaceae</taxon>
        <taxon>Komarekiella</taxon>
        <taxon>Komarekiella delphini-convector</taxon>
    </lineage>
</organism>
<dbReference type="PANTHER" id="PTHR43772:SF2">
    <property type="entry name" value="PUTATIVE (AFU_ORTHOLOGUE AFUA_2G04480)-RELATED"/>
    <property type="match status" value="1"/>
</dbReference>
<dbReference type="InterPro" id="IPR052176">
    <property type="entry name" value="Glycosyl_Hydrlase_43_Enz"/>
</dbReference>
<keyword evidence="5" id="KW-1185">Reference proteome</keyword>
<dbReference type="Proteomes" id="UP001165986">
    <property type="component" value="Unassembled WGS sequence"/>
</dbReference>
<sequence length="331" mass="38791">MKVIHNRHSLVHGLDSRSVVNSSYFSSLKKMARTFVRRRCEWSIGIYTGESLFDFSSTENIKNPVLTAKDVTDVTADFVADPFMVRHNDIWYMFFEVLNSFNDRGEIGLATSNDGFNWDYKQIVIKEPFHLSYPYVFKFQNEYYIIPESYEANSIRLYKAVDFPTQWTFVKTLIDGRDYVDSSIFNFNDRWWIFTSSSQSNILRLYYTDDLMGHWIEHPQSPIIEDNLNIARPGGRVVVYDGQIFRYTQDDEDLYGSQVRAFEITHLTTTTYEEKQVRENPILKASKFGWNKTGMHNIDPHQITKDKWIACVDGYQIVFVLGVDLQKLISL</sequence>
<comment type="caution">
    <text evidence="4">The sequence shown here is derived from an EMBL/GenBank/DDBJ whole genome shotgun (WGS) entry which is preliminary data.</text>
</comment>
<dbReference type="EMBL" id="VJXY01000025">
    <property type="protein sequence ID" value="MBD6618267.1"/>
    <property type="molecule type" value="Genomic_DNA"/>
</dbReference>
<gene>
    <name evidence="4" type="ORF">FNW02_21175</name>
</gene>
<proteinExistence type="predicted"/>
<dbReference type="SUPFAM" id="SSF75005">
    <property type="entry name" value="Arabinanase/levansucrase/invertase"/>
    <property type="match status" value="1"/>
</dbReference>
<dbReference type="AlphaFoldDB" id="A0AA40VSL0"/>
<name>A0AA40VSL0_9NOST</name>
<dbReference type="InterPro" id="IPR056442">
    <property type="entry name" value="GINT1_N"/>
</dbReference>
<reference evidence="4" key="1">
    <citation type="submission" date="2019-07" db="EMBL/GenBank/DDBJ databases">
        <title>Toxilogical consequences of a new and cryptic species of cyanobacteria (Komarekiella delphini-convector) recovered from the epidermis of a bottlenose dolphin and 1500 ft. in the air.</title>
        <authorList>
            <person name="Brown A.O."/>
            <person name="Dvorak P."/>
            <person name="Villanueva C.D."/>
            <person name="Foss A.J."/>
            <person name="Garvey A.D."/>
            <person name="Gibson Q.A."/>
            <person name="Johansen J.R."/>
            <person name="Casamatta D.A."/>
        </authorList>
    </citation>
    <scope>NUCLEOTIDE SEQUENCE</scope>
    <source>
        <strain evidence="4">SJRDD-AB1</strain>
    </source>
</reference>
<evidence type="ECO:0000313" key="5">
    <source>
        <dbReference type="Proteomes" id="UP001165986"/>
    </source>
</evidence>
<protein>
    <recommendedName>
        <fullName evidence="3">Glucosamine inositolphosphorylceramide transferase 1 N-terminal domain-containing protein</fullName>
    </recommendedName>
</protein>
<dbReference type="GO" id="GO:0045493">
    <property type="term" value="P:xylan catabolic process"/>
    <property type="evidence" value="ECO:0007669"/>
    <property type="project" value="UniProtKB-KW"/>
</dbReference>
<keyword evidence="1" id="KW-0624">Polysaccharide degradation</keyword>
<dbReference type="InterPro" id="IPR023296">
    <property type="entry name" value="Glyco_hydro_beta-prop_sf"/>
</dbReference>
<evidence type="ECO:0000256" key="2">
    <source>
        <dbReference type="ARBA" id="ARBA00023277"/>
    </source>
</evidence>
<feature type="domain" description="Glucosamine inositolphosphorylceramide transferase 1 N-terminal" evidence="3">
    <location>
        <begin position="41"/>
        <end position="314"/>
    </location>
</feature>